<protein>
    <submittedName>
        <fullName evidence="2">Uncharacterized protein</fullName>
    </submittedName>
</protein>
<evidence type="ECO:0000313" key="3">
    <source>
        <dbReference type="Proteomes" id="UP001283361"/>
    </source>
</evidence>
<gene>
    <name evidence="2" type="ORF">RRG08_057858</name>
</gene>
<comment type="caution">
    <text evidence="2">The sequence shown here is derived from an EMBL/GenBank/DDBJ whole genome shotgun (WGS) entry which is preliminary data.</text>
</comment>
<evidence type="ECO:0000313" key="2">
    <source>
        <dbReference type="EMBL" id="KAK3769289.1"/>
    </source>
</evidence>
<name>A0AAE1DG05_9GAST</name>
<feature type="region of interest" description="Disordered" evidence="1">
    <location>
        <begin position="131"/>
        <end position="185"/>
    </location>
</feature>
<proteinExistence type="predicted"/>
<evidence type="ECO:0000256" key="1">
    <source>
        <dbReference type="SAM" id="MobiDB-lite"/>
    </source>
</evidence>
<feature type="compositionally biased region" description="Polar residues" evidence="1">
    <location>
        <begin position="170"/>
        <end position="185"/>
    </location>
</feature>
<keyword evidence="3" id="KW-1185">Reference proteome</keyword>
<feature type="compositionally biased region" description="Basic and acidic residues" evidence="1">
    <location>
        <begin position="142"/>
        <end position="165"/>
    </location>
</feature>
<organism evidence="2 3">
    <name type="scientific">Elysia crispata</name>
    <name type="common">lettuce slug</name>
    <dbReference type="NCBI Taxonomy" id="231223"/>
    <lineage>
        <taxon>Eukaryota</taxon>
        <taxon>Metazoa</taxon>
        <taxon>Spiralia</taxon>
        <taxon>Lophotrochozoa</taxon>
        <taxon>Mollusca</taxon>
        <taxon>Gastropoda</taxon>
        <taxon>Heterobranchia</taxon>
        <taxon>Euthyneura</taxon>
        <taxon>Panpulmonata</taxon>
        <taxon>Sacoglossa</taxon>
        <taxon>Placobranchoidea</taxon>
        <taxon>Plakobranchidae</taxon>
        <taxon>Elysia</taxon>
    </lineage>
</organism>
<sequence length="185" mass="20667">MQVNTEIQYVDAATYIHLDLNESLFLPRDESLEPGRVIPLDDLTLCLTLLFSAEVNRDECVPACLKLSILRTASVSECTSCLIDPSLSCITKDLVRCSRNVSRDCSWAAGRLYNQSLVKSYTDTGSKVYIPSTNFTQPRNSRKYEPHQQRGGDKNPESSELERSTRVHSLVNQSSHSPVSQVMPA</sequence>
<dbReference type="EMBL" id="JAWDGP010003947">
    <property type="protein sequence ID" value="KAK3769289.1"/>
    <property type="molecule type" value="Genomic_DNA"/>
</dbReference>
<dbReference type="AlphaFoldDB" id="A0AAE1DG05"/>
<dbReference type="Proteomes" id="UP001283361">
    <property type="component" value="Unassembled WGS sequence"/>
</dbReference>
<reference evidence="2" key="1">
    <citation type="journal article" date="2023" name="G3 (Bethesda)">
        <title>A reference genome for the long-term kleptoplast-retaining sea slug Elysia crispata morphotype clarki.</title>
        <authorList>
            <person name="Eastman K.E."/>
            <person name="Pendleton A.L."/>
            <person name="Shaikh M.A."/>
            <person name="Suttiyut T."/>
            <person name="Ogas R."/>
            <person name="Tomko P."/>
            <person name="Gavelis G."/>
            <person name="Widhalm J.R."/>
            <person name="Wisecaver J.H."/>
        </authorList>
    </citation>
    <scope>NUCLEOTIDE SEQUENCE</scope>
    <source>
        <strain evidence="2">ECLA1</strain>
    </source>
</reference>
<accession>A0AAE1DG05</accession>